<dbReference type="Pfam" id="PF02604">
    <property type="entry name" value="PhdYeFM_antitox"/>
    <property type="match status" value="1"/>
</dbReference>
<dbReference type="PANTHER" id="PTHR35377">
    <property type="entry name" value="ANTITOXIN VAPB49-RELATED-RELATED"/>
    <property type="match status" value="1"/>
</dbReference>
<dbReference type="NCBIfam" id="TIGR01552">
    <property type="entry name" value="phd_fam"/>
    <property type="match status" value="1"/>
</dbReference>
<evidence type="ECO:0000256" key="1">
    <source>
        <dbReference type="ARBA" id="ARBA00009981"/>
    </source>
</evidence>
<gene>
    <name evidence="3" type="ORF">C1704_04550</name>
</gene>
<dbReference type="PANTHER" id="PTHR35377:SF8">
    <property type="entry name" value="ANTITOXIN VAPB22"/>
    <property type="match status" value="1"/>
</dbReference>
<dbReference type="FunFam" id="3.40.1620.10:FF:000002">
    <property type="entry name" value="Antitoxin"/>
    <property type="match status" value="1"/>
</dbReference>
<dbReference type="OrthoDB" id="9800503at2"/>
<evidence type="ECO:0000256" key="2">
    <source>
        <dbReference type="RuleBase" id="RU362080"/>
    </source>
</evidence>
<dbReference type="Gene3D" id="3.40.1620.10">
    <property type="entry name" value="YefM-like domain"/>
    <property type="match status" value="1"/>
</dbReference>
<comment type="similarity">
    <text evidence="1 2">Belongs to the phD/YefM antitoxin family.</text>
</comment>
<keyword evidence="4" id="KW-1185">Reference proteome</keyword>
<dbReference type="RefSeq" id="WP_104301415.1">
    <property type="nucleotide sequence ID" value="NZ_PSNX01000003.1"/>
</dbReference>
<comment type="function">
    <text evidence="2">Antitoxin component of a type II toxin-antitoxin (TA) system.</text>
</comment>
<evidence type="ECO:0000313" key="3">
    <source>
        <dbReference type="EMBL" id="PPE67434.1"/>
    </source>
</evidence>
<dbReference type="Proteomes" id="UP000238605">
    <property type="component" value="Unassembled WGS sequence"/>
</dbReference>
<reference evidence="3 4" key="1">
    <citation type="submission" date="2018-02" db="EMBL/GenBank/DDBJ databases">
        <title>Reclassifiation of [Polyangium] brachysporum DSM 7029 as Guopingzhaonella breviflexa gen. nov., sp. nov., a member of the family Comamonadaceae.</title>
        <authorList>
            <person name="Tang B."/>
        </authorList>
    </citation>
    <scope>NUCLEOTIDE SEQUENCE [LARGE SCALE GENOMIC DNA]</scope>
    <source>
        <strain evidence="3 4">BCRC 80649</strain>
    </source>
</reference>
<dbReference type="InterPro" id="IPR006442">
    <property type="entry name" value="Antitoxin_Phd/YefM"/>
</dbReference>
<proteinExistence type="inferred from homology"/>
<dbReference type="InterPro" id="IPR036165">
    <property type="entry name" value="YefM-like_sf"/>
</dbReference>
<evidence type="ECO:0000313" key="4">
    <source>
        <dbReference type="Proteomes" id="UP000238605"/>
    </source>
</evidence>
<sequence length="82" mass="9164">MSVTIGAFEAKTHLSALLDRVEHGEEVVITKHGRPVARLLPVQSTSHTPAAGEDLLERMREQRAGRRLGMDWHVLRDEGRKG</sequence>
<organism evidence="3 4">
    <name type="scientific">Caldimonas caldifontis</name>
    <dbReference type="NCBI Taxonomy" id="1452508"/>
    <lineage>
        <taxon>Bacteria</taxon>
        <taxon>Pseudomonadati</taxon>
        <taxon>Pseudomonadota</taxon>
        <taxon>Betaproteobacteria</taxon>
        <taxon>Burkholderiales</taxon>
        <taxon>Sphaerotilaceae</taxon>
        <taxon>Caldimonas</taxon>
    </lineage>
</organism>
<accession>A0A2S5SXF0</accession>
<dbReference type="InterPro" id="IPR051416">
    <property type="entry name" value="phD-YefM_TA_antitoxins"/>
</dbReference>
<dbReference type="AlphaFoldDB" id="A0A2S5SXF0"/>
<dbReference type="SUPFAM" id="SSF143120">
    <property type="entry name" value="YefM-like"/>
    <property type="match status" value="1"/>
</dbReference>
<dbReference type="EMBL" id="PSNX01000003">
    <property type="protein sequence ID" value="PPE67434.1"/>
    <property type="molecule type" value="Genomic_DNA"/>
</dbReference>
<protein>
    <recommendedName>
        <fullName evidence="2">Antitoxin</fullName>
    </recommendedName>
</protein>
<comment type="caution">
    <text evidence="3">The sequence shown here is derived from an EMBL/GenBank/DDBJ whole genome shotgun (WGS) entry which is preliminary data.</text>
</comment>
<name>A0A2S5SXF0_9BURK</name>